<feature type="transmembrane region" description="Helical" evidence="1">
    <location>
        <begin position="6"/>
        <end position="21"/>
    </location>
</feature>
<sequence length="102" mass="11736">MGKMNILLGLMLVLMVVYLYYRMVIDSNFNTESPEDYITHEYVIVDKTSEGYTGESVDNDNVIFFTHDKLQPDQIINVGDNVICYFKESSKVDGLIKIDKVE</sequence>
<reference evidence="2 3" key="1">
    <citation type="submission" date="2015-09" db="EMBL/GenBank/DDBJ databases">
        <title>Genome sequencing project for genomic taxonomy and phylogenomics of Bacillus-like bacteria.</title>
        <authorList>
            <person name="Liu B."/>
            <person name="Wang J."/>
            <person name="Zhu Y."/>
            <person name="Liu G."/>
            <person name="Chen Q."/>
            <person name="Chen Z."/>
            <person name="Lan J."/>
            <person name="Che J."/>
            <person name="Ge C."/>
            <person name="Shi H."/>
            <person name="Pan Z."/>
            <person name="Liu X."/>
        </authorList>
    </citation>
    <scope>NUCLEOTIDE SEQUENCE [LARGE SCALE GENOMIC DNA]</scope>
    <source>
        <strain evidence="2 3">FJAT-18043</strain>
    </source>
</reference>
<keyword evidence="1" id="KW-0472">Membrane</keyword>
<dbReference type="AlphaFoldDB" id="A0A0Q3QMC5"/>
<dbReference type="PATRIC" id="fig|1637975.4.peg.2240"/>
<dbReference type="Proteomes" id="UP000050996">
    <property type="component" value="Unassembled WGS sequence"/>
</dbReference>
<keyword evidence="1" id="KW-0812">Transmembrane</keyword>
<protein>
    <recommendedName>
        <fullName evidence="4">DUF3221 domain-containing protein</fullName>
    </recommendedName>
</protein>
<proteinExistence type="predicted"/>
<keyword evidence="3" id="KW-1185">Reference proteome</keyword>
<evidence type="ECO:0000313" key="3">
    <source>
        <dbReference type="Proteomes" id="UP000050996"/>
    </source>
</evidence>
<keyword evidence="1" id="KW-1133">Transmembrane helix</keyword>
<dbReference type="RefSeq" id="WP_053475773.1">
    <property type="nucleotide sequence ID" value="NZ_CP041305.1"/>
</dbReference>
<evidence type="ECO:0000256" key="1">
    <source>
        <dbReference type="SAM" id="Phobius"/>
    </source>
</evidence>
<name>A0A0Q3QMC5_9BACI</name>
<evidence type="ECO:0000313" key="2">
    <source>
        <dbReference type="EMBL" id="KQL19249.1"/>
    </source>
</evidence>
<evidence type="ECO:0008006" key="4">
    <source>
        <dbReference type="Google" id="ProtNLM"/>
    </source>
</evidence>
<gene>
    <name evidence="2" type="ORF">AN957_12135</name>
</gene>
<dbReference type="EMBL" id="LJIX01000006">
    <property type="protein sequence ID" value="KQL19249.1"/>
    <property type="molecule type" value="Genomic_DNA"/>
</dbReference>
<organism evidence="2 3">
    <name type="scientific">Cytobacillus solani</name>
    <dbReference type="NCBI Taxonomy" id="1637975"/>
    <lineage>
        <taxon>Bacteria</taxon>
        <taxon>Bacillati</taxon>
        <taxon>Bacillota</taxon>
        <taxon>Bacilli</taxon>
        <taxon>Bacillales</taxon>
        <taxon>Bacillaceae</taxon>
        <taxon>Cytobacillus</taxon>
    </lineage>
</organism>
<comment type="caution">
    <text evidence="2">The sequence shown here is derived from an EMBL/GenBank/DDBJ whole genome shotgun (WGS) entry which is preliminary data.</text>
</comment>
<accession>A0A0Q3QMC5</accession>